<sequence length="615" mass="67162">MGVTTEPRTLGRAKRTLPPPWTSARIGALLLVAVGVFAFSQFSPFLGQRQIPELSFSLHGSRIFASDKGVDDDWDDIPPSRNIIWRKCFGDFDCAKLDVPLDWLDPSDNARAIIAVIWLRATDLDDYRGPVFFNPGGPGGSGVAAMRDRGKHLQEIIGTNHDLISFDPRGVGVSTPEIQCWPTEQSAKMWQLLDIGAVDAHPGVLYDAYARATARSGACARSMGGTLDPAGAEHGVLSYVGTTSVARDMLEILTQMGEEKLRYWGFSYGTMLGGTFAALWPDKVERMVNDGNVNYKEWMANNSTTFSRDSDKVMAGFYKYCHLAGPSECAFYRSTPEAIEERLDALLERLRRQPIVAPLTLHIADLPEVIYYSSVRQLISASLYQPVLMFPTLARILESLDKGDGAEFINYYSSSQKPLSCDCSLSSPIVSPVFKESTPDAFGAVLCADGGETDDSIEAVEAYSKTLLGISKAAGPVDVTTRMSCVGWRVRAKWRFAGPFQGNTSHPILFIGNIADNATPLRSAYLDAEGFANASVLVYDSFGHTTLSTPSTCIANHIREYFQTGAVPVNGTICKPDTAPFQPLPGTDAMRGLAQSKLTEAVWELAKKKRSPLVF</sequence>
<dbReference type="InterPro" id="IPR013595">
    <property type="entry name" value="Pept_S33_TAP-like_C"/>
</dbReference>
<dbReference type="InterPro" id="IPR000073">
    <property type="entry name" value="AB_hydrolase_1"/>
</dbReference>
<evidence type="ECO:0000256" key="3">
    <source>
        <dbReference type="SAM" id="Phobius"/>
    </source>
</evidence>
<keyword evidence="2" id="KW-0378">Hydrolase</keyword>
<feature type="domain" description="AB hydrolase-1" evidence="4">
    <location>
        <begin position="130"/>
        <end position="299"/>
    </location>
</feature>
<dbReference type="OrthoDB" id="425534at2759"/>
<name>A0A177AN97_9PEZI</name>
<dbReference type="Gene3D" id="3.40.50.1820">
    <property type="entry name" value="alpha/beta hydrolase"/>
    <property type="match status" value="1"/>
</dbReference>
<accession>A0A177AN97</accession>
<protein>
    <recommendedName>
        <fullName evidence="7">AB hydrolase-1 domain-containing protein</fullName>
    </recommendedName>
</protein>
<comment type="similarity">
    <text evidence="1">Belongs to the peptidase S33 family.</text>
</comment>
<dbReference type="PANTHER" id="PTHR43248">
    <property type="entry name" value="2-SUCCINYL-6-HYDROXY-2,4-CYCLOHEXADIENE-1-CARBOXYLATE SYNTHASE"/>
    <property type="match status" value="1"/>
</dbReference>
<dbReference type="InterPro" id="IPR051601">
    <property type="entry name" value="Serine_prot/Carboxylest_S33"/>
</dbReference>
<feature type="domain" description="Peptidase S33 tripeptidyl aminopeptidase-like C-terminal" evidence="5">
    <location>
        <begin position="474"/>
        <end position="574"/>
    </location>
</feature>
<keyword evidence="3" id="KW-0812">Transmembrane</keyword>
<dbReference type="SUPFAM" id="SSF53474">
    <property type="entry name" value="alpha/beta-Hydrolases"/>
    <property type="match status" value="1"/>
</dbReference>
<evidence type="ECO:0000259" key="4">
    <source>
        <dbReference type="Pfam" id="PF00561"/>
    </source>
</evidence>
<dbReference type="Proteomes" id="UP000077154">
    <property type="component" value="Unassembled WGS sequence"/>
</dbReference>
<dbReference type="VEuPathDB" id="FungiDB:GMDG_00631"/>
<keyword evidence="3" id="KW-1133">Transmembrane helix</keyword>
<dbReference type="PANTHER" id="PTHR43248:SF25">
    <property type="entry name" value="AB HYDROLASE-1 DOMAIN-CONTAINING PROTEIN-RELATED"/>
    <property type="match status" value="1"/>
</dbReference>
<dbReference type="AlphaFoldDB" id="A0A177AN97"/>
<dbReference type="GO" id="GO:0016787">
    <property type="term" value="F:hydrolase activity"/>
    <property type="evidence" value="ECO:0007669"/>
    <property type="project" value="UniProtKB-KW"/>
</dbReference>
<evidence type="ECO:0000313" key="6">
    <source>
        <dbReference type="EMBL" id="OAF62952.1"/>
    </source>
</evidence>
<dbReference type="GeneID" id="36283359"/>
<dbReference type="InterPro" id="IPR029058">
    <property type="entry name" value="AB_hydrolase_fold"/>
</dbReference>
<reference evidence="6" key="1">
    <citation type="submission" date="2016-03" db="EMBL/GenBank/DDBJ databases">
        <title>Updated assembly of Pseudogymnoascus destructans, the fungus causing white-nose syndrome of bats.</title>
        <authorList>
            <person name="Palmer J.M."/>
            <person name="Drees K.P."/>
            <person name="Foster J.T."/>
            <person name="Lindner D.L."/>
        </authorList>
    </citation>
    <scope>NUCLEOTIDE SEQUENCE [LARGE SCALE GENOMIC DNA]</scope>
    <source>
        <strain evidence="6">20631-21</strain>
    </source>
</reference>
<dbReference type="RefSeq" id="XP_024328222.1">
    <property type="nucleotide sequence ID" value="XM_024463955.1"/>
</dbReference>
<evidence type="ECO:0000259" key="5">
    <source>
        <dbReference type="Pfam" id="PF08386"/>
    </source>
</evidence>
<evidence type="ECO:0008006" key="7">
    <source>
        <dbReference type="Google" id="ProtNLM"/>
    </source>
</evidence>
<organism evidence="6">
    <name type="scientific">Pseudogymnoascus destructans</name>
    <dbReference type="NCBI Taxonomy" id="655981"/>
    <lineage>
        <taxon>Eukaryota</taxon>
        <taxon>Fungi</taxon>
        <taxon>Dikarya</taxon>
        <taxon>Ascomycota</taxon>
        <taxon>Pezizomycotina</taxon>
        <taxon>Leotiomycetes</taxon>
        <taxon>Thelebolales</taxon>
        <taxon>Thelebolaceae</taxon>
        <taxon>Pseudogymnoascus</taxon>
    </lineage>
</organism>
<dbReference type="Pfam" id="PF00561">
    <property type="entry name" value="Abhydrolase_1"/>
    <property type="match status" value="1"/>
</dbReference>
<dbReference type="EMBL" id="KV441386">
    <property type="protein sequence ID" value="OAF62952.1"/>
    <property type="molecule type" value="Genomic_DNA"/>
</dbReference>
<dbReference type="Pfam" id="PF08386">
    <property type="entry name" value="Abhydrolase_4"/>
    <property type="match status" value="1"/>
</dbReference>
<evidence type="ECO:0000256" key="2">
    <source>
        <dbReference type="ARBA" id="ARBA00022801"/>
    </source>
</evidence>
<feature type="transmembrane region" description="Helical" evidence="3">
    <location>
        <begin position="26"/>
        <end position="46"/>
    </location>
</feature>
<dbReference type="eggNOG" id="ENOG502RY03">
    <property type="taxonomic scope" value="Eukaryota"/>
</dbReference>
<proteinExistence type="inferred from homology"/>
<keyword evidence="3" id="KW-0472">Membrane</keyword>
<evidence type="ECO:0000256" key="1">
    <source>
        <dbReference type="ARBA" id="ARBA00010088"/>
    </source>
</evidence>
<gene>
    <name evidence="6" type="ORF">VC83_00260</name>
</gene>